<accession>A0A7W2PRG8</accession>
<sequence length="107" mass="11120">MIVLSNRIGQAPSAGDQTHREGGQAPANAVDVKGRGAGARRCPGCVESGQLMPSDSPAVRVVVSVGPARRLMRGHIGGPAFRYLSGVGRSLQAYCAIRAVAIIYFMA</sequence>
<evidence type="ECO:0000313" key="2">
    <source>
        <dbReference type="EMBL" id="MBA6058113.1"/>
    </source>
</evidence>
<dbReference type="Proteomes" id="UP000556620">
    <property type="component" value="Unassembled WGS sequence"/>
</dbReference>
<proteinExistence type="predicted"/>
<dbReference type="RefSeq" id="WP_182366188.1">
    <property type="nucleotide sequence ID" value="NZ_JACGCU010000003.1"/>
</dbReference>
<dbReference type="AlphaFoldDB" id="A0A7W2PRG8"/>
<feature type="region of interest" description="Disordered" evidence="1">
    <location>
        <begin position="1"/>
        <end position="36"/>
    </location>
</feature>
<evidence type="ECO:0000313" key="3">
    <source>
        <dbReference type="Proteomes" id="UP000556620"/>
    </source>
</evidence>
<evidence type="ECO:0000256" key="1">
    <source>
        <dbReference type="SAM" id="MobiDB-lite"/>
    </source>
</evidence>
<protein>
    <submittedName>
        <fullName evidence="2">Uncharacterized protein</fullName>
    </submittedName>
</protein>
<name>A0A7W2PRG8_9PSED</name>
<gene>
    <name evidence="2" type="ORF">H4C44_02825</name>
</gene>
<organism evidence="2 3">
    <name type="scientific">Pseudomonas juntendi</name>
    <dbReference type="NCBI Taxonomy" id="2666183"/>
    <lineage>
        <taxon>Bacteria</taxon>
        <taxon>Pseudomonadati</taxon>
        <taxon>Pseudomonadota</taxon>
        <taxon>Gammaproteobacteria</taxon>
        <taxon>Pseudomonadales</taxon>
        <taxon>Pseudomonadaceae</taxon>
        <taxon>Pseudomonas</taxon>
    </lineage>
</organism>
<dbReference type="EMBL" id="JACGCU010000003">
    <property type="protein sequence ID" value="MBA6058113.1"/>
    <property type="molecule type" value="Genomic_DNA"/>
</dbReference>
<reference evidence="2 3" key="1">
    <citation type="submission" date="2020-07" db="EMBL/GenBank/DDBJ databases">
        <title>Diversity of carbapenemase encoding genes among Pseudomonas putida group clinical isolates in a tertiary Brazilian hospital.</title>
        <authorList>
            <person name="Alberto-Lei F."/>
            <person name="Nodari C.S."/>
            <person name="Streling A.P."/>
            <person name="Paulino J.T."/>
            <person name="Bessa-Neto F.O."/>
            <person name="Cayo R."/>
            <person name="Gales A.C."/>
        </authorList>
    </citation>
    <scope>NUCLEOTIDE SEQUENCE [LARGE SCALE GENOMIC DNA]</scope>
    <source>
        <strain evidence="2 3">14535</strain>
    </source>
</reference>
<comment type="caution">
    <text evidence="2">The sequence shown here is derived from an EMBL/GenBank/DDBJ whole genome shotgun (WGS) entry which is preliminary data.</text>
</comment>